<dbReference type="CDD" id="cd03235">
    <property type="entry name" value="ABC_Metallic_Cations"/>
    <property type="match status" value="1"/>
</dbReference>
<evidence type="ECO:0000256" key="2">
    <source>
        <dbReference type="ARBA" id="ARBA00022448"/>
    </source>
</evidence>
<dbReference type="PANTHER" id="PTHR42734">
    <property type="entry name" value="METAL TRANSPORT SYSTEM ATP-BINDING PROTEIN TM_0124-RELATED"/>
    <property type="match status" value="1"/>
</dbReference>
<dbReference type="InterPro" id="IPR017871">
    <property type="entry name" value="ABC_transporter-like_CS"/>
</dbReference>
<dbReference type="AlphaFoldDB" id="A0A7V0MYW4"/>
<keyword evidence="3" id="KW-0547">Nucleotide-binding</keyword>
<dbReference type="InterPro" id="IPR003593">
    <property type="entry name" value="AAA+_ATPase"/>
</dbReference>
<dbReference type="GO" id="GO:0005524">
    <property type="term" value="F:ATP binding"/>
    <property type="evidence" value="ECO:0007669"/>
    <property type="project" value="UniProtKB-KW"/>
</dbReference>
<dbReference type="EMBL" id="DRBC01000128">
    <property type="protein sequence ID" value="HDN84564.1"/>
    <property type="molecule type" value="Genomic_DNA"/>
</dbReference>
<evidence type="ECO:0000259" key="5">
    <source>
        <dbReference type="PROSITE" id="PS50893"/>
    </source>
</evidence>
<gene>
    <name evidence="6" type="ORF">ENG47_02245</name>
</gene>
<dbReference type="Proteomes" id="UP000885660">
    <property type="component" value="Unassembled WGS sequence"/>
</dbReference>
<name>A0A7V0MYW4_UNCAE</name>
<proteinExistence type="inferred from homology"/>
<dbReference type="SMART" id="SM00382">
    <property type="entry name" value="AAA"/>
    <property type="match status" value="1"/>
</dbReference>
<dbReference type="PROSITE" id="PS00211">
    <property type="entry name" value="ABC_TRANSPORTER_1"/>
    <property type="match status" value="1"/>
</dbReference>
<dbReference type="PANTHER" id="PTHR42734:SF17">
    <property type="entry name" value="METAL TRANSPORT SYSTEM ATP-BINDING PROTEIN TM_0124-RELATED"/>
    <property type="match status" value="1"/>
</dbReference>
<comment type="caution">
    <text evidence="6">The sequence shown here is derived from an EMBL/GenBank/DDBJ whole genome shotgun (WGS) entry which is preliminary data.</text>
</comment>
<dbReference type="Pfam" id="PF00005">
    <property type="entry name" value="ABC_tran"/>
    <property type="match status" value="1"/>
</dbReference>
<feature type="domain" description="ABC transporter" evidence="5">
    <location>
        <begin position="5"/>
        <end position="237"/>
    </location>
</feature>
<organism evidence="6">
    <name type="scientific">Aerophobetes bacterium</name>
    <dbReference type="NCBI Taxonomy" id="2030807"/>
    <lineage>
        <taxon>Bacteria</taxon>
        <taxon>Candidatus Aerophobota</taxon>
    </lineage>
</organism>
<dbReference type="PROSITE" id="PS50893">
    <property type="entry name" value="ABC_TRANSPORTER_2"/>
    <property type="match status" value="1"/>
</dbReference>
<protein>
    <submittedName>
        <fullName evidence="6">ABC transporter ATP-binding protein</fullName>
    </submittedName>
</protein>
<evidence type="ECO:0000256" key="3">
    <source>
        <dbReference type="ARBA" id="ARBA00022741"/>
    </source>
</evidence>
<keyword evidence="2" id="KW-0813">Transport</keyword>
<dbReference type="SUPFAM" id="SSF52540">
    <property type="entry name" value="P-loop containing nucleoside triphosphate hydrolases"/>
    <property type="match status" value="1"/>
</dbReference>
<dbReference type="InterPro" id="IPR027417">
    <property type="entry name" value="P-loop_NTPase"/>
</dbReference>
<dbReference type="Gene3D" id="3.40.50.300">
    <property type="entry name" value="P-loop containing nucleotide triphosphate hydrolases"/>
    <property type="match status" value="1"/>
</dbReference>
<dbReference type="FunFam" id="3.40.50.300:FF:000134">
    <property type="entry name" value="Iron-enterobactin ABC transporter ATP-binding protein"/>
    <property type="match status" value="1"/>
</dbReference>
<dbReference type="GO" id="GO:0016887">
    <property type="term" value="F:ATP hydrolysis activity"/>
    <property type="evidence" value="ECO:0007669"/>
    <property type="project" value="InterPro"/>
</dbReference>
<accession>A0A7V0MYW4</accession>
<reference evidence="6" key="1">
    <citation type="journal article" date="2020" name="mSystems">
        <title>Genome- and Community-Level Interaction Insights into Carbon Utilization and Element Cycling Functions of Hydrothermarchaeota in Hydrothermal Sediment.</title>
        <authorList>
            <person name="Zhou Z."/>
            <person name="Liu Y."/>
            <person name="Xu W."/>
            <person name="Pan J."/>
            <person name="Luo Z.H."/>
            <person name="Li M."/>
        </authorList>
    </citation>
    <scope>NUCLEOTIDE SEQUENCE [LARGE SCALE GENOMIC DNA]</scope>
    <source>
        <strain evidence="6">HyVt-219</strain>
    </source>
</reference>
<comment type="similarity">
    <text evidence="1">Belongs to the ABC transporter superfamily.</text>
</comment>
<evidence type="ECO:0000256" key="4">
    <source>
        <dbReference type="ARBA" id="ARBA00022840"/>
    </source>
</evidence>
<sequence>MEELIKLKDVWVYYDKSICALEGVNLSIYKQDFLGIIGPNGGGKTTLLKVILGLVKPAQGKVEVLGDAPEKSRKFIGYVPQFVLFDRDFPASVWDVVLMGRLGQRGWGKRYSNEDKKAAVEALKKVGMFEFKDRQIGKLSGGEQQRVLVARALVSQPKILLLDEPMANIDTSMRAEFYELLEELRSKIAIVLVSHDLSAISIYVNKIACLNRKLFYHDSKEITAKELEEIYQCPIELIAHGVPHRVLKEHGK</sequence>
<keyword evidence="4 6" id="KW-0067">ATP-binding</keyword>
<dbReference type="InterPro" id="IPR003439">
    <property type="entry name" value="ABC_transporter-like_ATP-bd"/>
</dbReference>
<evidence type="ECO:0000256" key="1">
    <source>
        <dbReference type="ARBA" id="ARBA00005417"/>
    </source>
</evidence>
<evidence type="ECO:0000313" key="6">
    <source>
        <dbReference type="EMBL" id="HDN84564.1"/>
    </source>
</evidence>
<dbReference type="InterPro" id="IPR050153">
    <property type="entry name" value="Metal_Ion_Import_ABC"/>
</dbReference>